<evidence type="ECO:0000313" key="3">
    <source>
        <dbReference type="Proteomes" id="UP001596496"/>
    </source>
</evidence>
<dbReference type="Pfam" id="PF09490">
    <property type="entry name" value="CbtA"/>
    <property type="match status" value="1"/>
</dbReference>
<proteinExistence type="predicted"/>
<dbReference type="RefSeq" id="WP_380828452.1">
    <property type="nucleotide sequence ID" value="NZ_JBHTCG010000013.1"/>
</dbReference>
<accession>A0ABW2P6B2</accession>
<dbReference type="Proteomes" id="UP001596496">
    <property type="component" value="Unassembled WGS sequence"/>
</dbReference>
<keyword evidence="1" id="KW-0472">Membrane</keyword>
<reference evidence="3" key="1">
    <citation type="journal article" date="2019" name="Int. J. Syst. Evol. Microbiol.">
        <title>The Global Catalogue of Microorganisms (GCM) 10K type strain sequencing project: providing services to taxonomists for standard genome sequencing and annotation.</title>
        <authorList>
            <consortium name="The Broad Institute Genomics Platform"/>
            <consortium name="The Broad Institute Genome Sequencing Center for Infectious Disease"/>
            <person name="Wu L."/>
            <person name="Ma J."/>
        </authorList>
    </citation>
    <scope>NUCLEOTIDE SEQUENCE [LARGE SCALE GENOMIC DNA]</scope>
    <source>
        <strain evidence="3">CECT 7649</strain>
    </source>
</reference>
<feature type="transmembrane region" description="Helical" evidence="1">
    <location>
        <begin position="195"/>
        <end position="214"/>
    </location>
</feature>
<evidence type="ECO:0000256" key="1">
    <source>
        <dbReference type="SAM" id="Phobius"/>
    </source>
</evidence>
<evidence type="ECO:0000313" key="2">
    <source>
        <dbReference type="EMBL" id="MFC7384633.1"/>
    </source>
</evidence>
<protein>
    <submittedName>
        <fullName evidence="2">CbtA family protein</fullName>
    </submittedName>
</protein>
<feature type="transmembrane region" description="Helical" evidence="1">
    <location>
        <begin position="234"/>
        <end position="255"/>
    </location>
</feature>
<keyword evidence="3" id="KW-1185">Reference proteome</keyword>
<feature type="transmembrane region" description="Helical" evidence="1">
    <location>
        <begin position="163"/>
        <end position="183"/>
    </location>
</feature>
<keyword evidence="1" id="KW-0812">Transmembrane</keyword>
<dbReference type="EMBL" id="JBHTCG010000013">
    <property type="protein sequence ID" value="MFC7384633.1"/>
    <property type="molecule type" value="Genomic_DNA"/>
</dbReference>
<dbReference type="InterPro" id="IPR012666">
    <property type="entry name" value="CbtA_put"/>
</dbReference>
<name>A0ABW2P6B2_9ACTN</name>
<feature type="transmembrane region" description="Helical" evidence="1">
    <location>
        <begin position="89"/>
        <end position="112"/>
    </location>
</feature>
<feature type="transmembrane region" description="Helical" evidence="1">
    <location>
        <begin position="124"/>
        <end position="143"/>
    </location>
</feature>
<sequence length="267" mass="26888">MVKNLLVRGMLAGLVAAALALVFAWIFGEPQVGAAVALEGHAHAGQAGHALAPAAGALPAPDLAPHAHADAAGDTDHGEPFSRAVQSTVGLATAVGVYGLAVGGVFALVFAFAYGRLGAFTPRVTAGLLAAAGFVAVELVPFLKYPANPPAVGDPATIGGRTALYFVFVLIAVLLAVAAVSLGRRLAPRFGNGDATVLAVVAFLVAVTAAGLLMPGVEEVPADFPAVLLWRFRLASVGIQAVLWSGLGLAFGLLADRVLAPRRAPAL</sequence>
<organism evidence="2 3">
    <name type="scientific">Sphaerisporangium rhizosphaerae</name>
    <dbReference type="NCBI Taxonomy" id="2269375"/>
    <lineage>
        <taxon>Bacteria</taxon>
        <taxon>Bacillati</taxon>
        <taxon>Actinomycetota</taxon>
        <taxon>Actinomycetes</taxon>
        <taxon>Streptosporangiales</taxon>
        <taxon>Streptosporangiaceae</taxon>
        <taxon>Sphaerisporangium</taxon>
    </lineage>
</organism>
<comment type="caution">
    <text evidence="2">The sequence shown here is derived from an EMBL/GenBank/DDBJ whole genome shotgun (WGS) entry which is preliminary data.</text>
</comment>
<keyword evidence="1" id="KW-1133">Transmembrane helix</keyword>
<gene>
    <name evidence="2" type="ORF">ACFQSB_20640</name>
</gene>